<reference evidence="3" key="1">
    <citation type="submission" date="2023-08" db="EMBL/GenBank/DDBJ databases">
        <title>Black Yeasts Isolated from many extreme environments.</title>
        <authorList>
            <person name="Coleine C."/>
            <person name="Stajich J.E."/>
            <person name="Selbmann L."/>
        </authorList>
    </citation>
    <scope>NUCLEOTIDE SEQUENCE</scope>
    <source>
        <strain evidence="3">CCFEE 5401</strain>
    </source>
</reference>
<dbReference type="Proteomes" id="UP001310890">
    <property type="component" value="Unassembled WGS sequence"/>
</dbReference>
<gene>
    <name evidence="3" type="ORF">LTR62_008118</name>
</gene>
<comment type="caution">
    <text evidence="3">The sequence shown here is derived from an EMBL/GenBank/DDBJ whole genome shotgun (WGS) entry which is preliminary data.</text>
</comment>
<feature type="region of interest" description="Disordered" evidence="2">
    <location>
        <begin position="274"/>
        <end position="293"/>
    </location>
</feature>
<proteinExistence type="predicted"/>
<feature type="coiled-coil region" evidence="1">
    <location>
        <begin position="39"/>
        <end position="66"/>
    </location>
</feature>
<keyword evidence="1" id="KW-0175">Coiled coil</keyword>
<evidence type="ECO:0000313" key="4">
    <source>
        <dbReference type="Proteomes" id="UP001310890"/>
    </source>
</evidence>
<name>A0AAN7YCV8_9PEZI</name>
<evidence type="ECO:0000256" key="1">
    <source>
        <dbReference type="SAM" id="Coils"/>
    </source>
</evidence>
<evidence type="ECO:0000313" key="3">
    <source>
        <dbReference type="EMBL" id="KAK5108627.1"/>
    </source>
</evidence>
<evidence type="ECO:0000256" key="2">
    <source>
        <dbReference type="SAM" id="MobiDB-lite"/>
    </source>
</evidence>
<feature type="region of interest" description="Disordered" evidence="2">
    <location>
        <begin position="100"/>
        <end position="160"/>
    </location>
</feature>
<organism evidence="3 4">
    <name type="scientific">Meristemomyces frigidus</name>
    <dbReference type="NCBI Taxonomy" id="1508187"/>
    <lineage>
        <taxon>Eukaryota</taxon>
        <taxon>Fungi</taxon>
        <taxon>Dikarya</taxon>
        <taxon>Ascomycota</taxon>
        <taxon>Pezizomycotina</taxon>
        <taxon>Dothideomycetes</taxon>
        <taxon>Dothideomycetidae</taxon>
        <taxon>Mycosphaerellales</taxon>
        <taxon>Teratosphaeriaceae</taxon>
        <taxon>Meristemomyces</taxon>
    </lineage>
</organism>
<sequence>MASTVPPQAVRASGPNNEPRVQHKFDGDAKILNSTFDERMALRKTLSDLHQLLQRLEGQNVQIAAEIKLRVAGPQGKEHTYSVTIDDRTIDSPAFASQFQFGKHDSHGSPNGVTNAAAETNHKQLSPGRAREDDTDDEVCEVNPPKRARTDDGVTASAAARNKSTDRLLREALAVLQQHKSDDTTLDFIEQWHGEWVKQGGWLFDTLNGLDKLSREQHANVYARINVVQDVLGQSINAASASTLNELTSISKLIPWLEQCRKLAADKTQAREEKWRSSSATFHDKSRKDRETAEKRLEDELQKQRALLVKIAEANGIDVDEEDAKEDAGSTREASLGAQLTAELELQASRAAERLVAQEVQSRNPITIDDDEAT</sequence>
<accession>A0AAN7YCV8</accession>
<feature type="compositionally biased region" description="Polar residues" evidence="2">
    <location>
        <begin position="108"/>
        <end position="118"/>
    </location>
</feature>
<dbReference type="EMBL" id="JAVRRL010000081">
    <property type="protein sequence ID" value="KAK5108627.1"/>
    <property type="molecule type" value="Genomic_DNA"/>
</dbReference>
<protein>
    <submittedName>
        <fullName evidence="3">Uncharacterized protein</fullName>
    </submittedName>
</protein>
<dbReference type="AlphaFoldDB" id="A0AAN7YCV8"/>
<feature type="region of interest" description="Disordered" evidence="2">
    <location>
        <begin position="1"/>
        <end position="23"/>
    </location>
</feature>